<reference evidence="2 3" key="1">
    <citation type="submission" date="2019-05" db="EMBL/GenBank/DDBJ databases">
        <title>Another draft genome of Portunus trituberculatus and its Hox gene families provides insights of decapod evolution.</title>
        <authorList>
            <person name="Jeong J.-H."/>
            <person name="Song I."/>
            <person name="Kim S."/>
            <person name="Choi T."/>
            <person name="Kim D."/>
            <person name="Ryu S."/>
            <person name="Kim W."/>
        </authorList>
    </citation>
    <scope>NUCLEOTIDE SEQUENCE [LARGE SCALE GENOMIC DNA]</scope>
    <source>
        <tissue evidence="2">Muscle</tissue>
    </source>
</reference>
<evidence type="ECO:0000256" key="1">
    <source>
        <dbReference type="SAM" id="MobiDB-lite"/>
    </source>
</evidence>
<evidence type="ECO:0000313" key="2">
    <source>
        <dbReference type="EMBL" id="MPC70702.1"/>
    </source>
</evidence>
<sequence>MRHGSVFQGSAPLSGRSPQKVGVGERLNNRKDSVEDVRVGERSGKGRVTPAGGPRAGAGRGARAGGGPPPVSCLAGPTVNTRRHSAPRPGDFDAHSVVRV</sequence>
<feature type="compositionally biased region" description="Gly residues" evidence="1">
    <location>
        <begin position="54"/>
        <end position="66"/>
    </location>
</feature>
<accession>A0A5B7HHK5</accession>
<protein>
    <submittedName>
        <fullName evidence="2">Uncharacterized protein</fullName>
    </submittedName>
</protein>
<dbReference type="AlphaFoldDB" id="A0A5B7HHK5"/>
<gene>
    <name evidence="2" type="ORF">E2C01_064956</name>
</gene>
<feature type="compositionally biased region" description="Basic and acidic residues" evidence="1">
    <location>
        <begin position="90"/>
        <end position="100"/>
    </location>
</feature>
<comment type="caution">
    <text evidence="2">The sequence shown here is derived from an EMBL/GenBank/DDBJ whole genome shotgun (WGS) entry which is preliminary data.</text>
</comment>
<name>A0A5B7HHK5_PORTR</name>
<dbReference type="Proteomes" id="UP000324222">
    <property type="component" value="Unassembled WGS sequence"/>
</dbReference>
<dbReference type="EMBL" id="VSRR010031567">
    <property type="protein sequence ID" value="MPC70702.1"/>
    <property type="molecule type" value="Genomic_DNA"/>
</dbReference>
<feature type="compositionally biased region" description="Basic and acidic residues" evidence="1">
    <location>
        <begin position="27"/>
        <end position="44"/>
    </location>
</feature>
<proteinExistence type="predicted"/>
<organism evidence="2 3">
    <name type="scientific">Portunus trituberculatus</name>
    <name type="common">Swimming crab</name>
    <name type="synonym">Neptunus trituberculatus</name>
    <dbReference type="NCBI Taxonomy" id="210409"/>
    <lineage>
        <taxon>Eukaryota</taxon>
        <taxon>Metazoa</taxon>
        <taxon>Ecdysozoa</taxon>
        <taxon>Arthropoda</taxon>
        <taxon>Crustacea</taxon>
        <taxon>Multicrustacea</taxon>
        <taxon>Malacostraca</taxon>
        <taxon>Eumalacostraca</taxon>
        <taxon>Eucarida</taxon>
        <taxon>Decapoda</taxon>
        <taxon>Pleocyemata</taxon>
        <taxon>Brachyura</taxon>
        <taxon>Eubrachyura</taxon>
        <taxon>Portunoidea</taxon>
        <taxon>Portunidae</taxon>
        <taxon>Portuninae</taxon>
        <taxon>Portunus</taxon>
    </lineage>
</organism>
<feature type="region of interest" description="Disordered" evidence="1">
    <location>
        <begin position="1"/>
        <end position="100"/>
    </location>
</feature>
<evidence type="ECO:0000313" key="3">
    <source>
        <dbReference type="Proteomes" id="UP000324222"/>
    </source>
</evidence>
<keyword evidence="3" id="KW-1185">Reference proteome</keyword>